<keyword evidence="2" id="KW-0175">Coiled coil</keyword>
<protein>
    <submittedName>
        <fullName evidence="4">Uncharacterized protein</fullName>
    </submittedName>
</protein>
<evidence type="ECO:0000313" key="5">
    <source>
        <dbReference type="Proteomes" id="UP000689195"/>
    </source>
</evidence>
<dbReference type="Pfam" id="PF09728">
    <property type="entry name" value="Taxilin"/>
    <property type="match status" value="1"/>
</dbReference>
<evidence type="ECO:0000313" key="4">
    <source>
        <dbReference type="EMBL" id="CAD8153431.1"/>
    </source>
</evidence>
<feature type="region of interest" description="Disordered" evidence="3">
    <location>
        <begin position="719"/>
        <end position="739"/>
    </location>
</feature>
<proteinExistence type="inferred from homology"/>
<feature type="coiled-coil region" evidence="2">
    <location>
        <begin position="487"/>
        <end position="638"/>
    </location>
</feature>
<dbReference type="GO" id="GO:0005524">
    <property type="term" value="F:ATP binding"/>
    <property type="evidence" value="ECO:0007669"/>
    <property type="project" value="InterPro"/>
</dbReference>
<dbReference type="PANTHER" id="PTHR30605:SF0">
    <property type="entry name" value="ANHYDRO-N-ACETYLMURAMIC ACID KINASE"/>
    <property type="match status" value="1"/>
</dbReference>
<dbReference type="GO" id="GO:0016773">
    <property type="term" value="F:phosphotransferase activity, alcohol group as acceptor"/>
    <property type="evidence" value="ECO:0007669"/>
    <property type="project" value="InterPro"/>
</dbReference>
<reference evidence="4" key="1">
    <citation type="submission" date="2021-01" db="EMBL/GenBank/DDBJ databases">
        <authorList>
            <consortium name="Genoscope - CEA"/>
            <person name="William W."/>
        </authorList>
    </citation>
    <scope>NUCLEOTIDE SEQUENCE</scope>
</reference>
<evidence type="ECO:0000256" key="1">
    <source>
        <dbReference type="ARBA" id="ARBA00009550"/>
    </source>
</evidence>
<keyword evidence="5" id="KW-1185">Reference proteome</keyword>
<comment type="similarity">
    <text evidence="1">Belongs to the taxilin family.</text>
</comment>
<dbReference type="GO" id="GO:0009254">
    <property type="term" value="P:peptidoglycan turnover"/>
    <property type="evidence" value="ECO:0007669"/>
    <property type="project" value="InterPro"/>
</dbReference>
<dbReference type="InterPro" id="IPR026183">
    <property type="entry name" value="Taxilin_fam"/>
</dbReference>
<dbReference type="PANTHER" id="PTHR30605">
    <property type="entry name" value="ANHYDRO-N-ACETYLMURAMIC ACID KINASE"/>
    <property type="match status" value="1"/>
</dbReference>
<sequence length="739" mass="87314">MNQEDKEKIIVCAVNSDIQLDGIELSITEFIYQDKESDQWSQKQLHFQQFQYPEQLRRRIILTIQEYSKKSHEKFNDKLYNELETEFGEFINTIFEQVQQQIQSNSVTLFAFNTILIHLVENDIQKPKSAVFLSKFCQQIANQYNQRVICNFLAYDFYLKGNGGPFQIIGQAKLFEQQQDSLLNLSGFASFTQYKNKDDKETYSGDFICPAMFALNYASNWNKDILIQGFQDKTINEEFLKQLRNSDKFKYTTLSLGKLMELIDKQQLNPVVKVSTLKQYIYQEIQSYLEKNKQQGKIFVGGNFSEELFKYLQQEIKQLEFLKSQDYQQIDSIIVGFMALRKNKQLLNVFKGVTKSTSDHCSGIIYIKTDKPITITKEPEIKKPPQVSKQQLDHSEDFDIFIQNSDEVQNIKVNQPKPQNSVDFTKTEELYKEILKNLNEDLSIEEIKQLGQQFLEFLQVLQQDEFIQKKRAKEETQDKDQLLHKEYPQLQDKLQKLKQNCQEIDTSARKINETLKKLPEIEEANRKQMKDKFYEDVKDVKDKIQQEEQDAQKFAEENLKIREDMQALIAQYEQKEKEFWEKVKENEEEQKNDTKKYMEQFEKMQGDAQKAMQEKQLIQDAQKQLNDKKMKLSVYKGKQNEFIETFEKSTSTFQNLTVEFLKLAFKAKEDEEKSNLNQQRADKANLLAVEIAQKNADLKLQIENIEKEKDKLRAEILELNNQKKLQNQNQQQQKTNGEN</sequence>
<evidence type="ECO:0000256" key="2">
    <source>
        <dbReference type="SAM" id="Coils"/>
    </source>
</evidence>
<dbReference type="OrthoDB" id="294309at2759"/>
<name>A0A8S1TH27_9CILI</name>
<dbReference type="AlphaFoldDB" id="A0A8S1TH27"/>
<dbReference type="EMBL" id="CAJJDO010000024">
    <property type="protein sequence ID" value="CAD8153431.1"/>
    <property type="molecule type" value="Genomic_DNA"/>
</dbReference>
<dbReference type="GO" id="GO:0006040">
    <property type="term" value="P:amino sugar metabolic process"/>
    <property type="evidence" value="ECO:0007669"/>
    <property type="project" value="InterPro"/>
</dbReference>
<comment type="caution">
    <text evidence="4">The sequence shown here is derived from an EMBL/GenBank/DDBJ whole genome shotgun (WGS) entry which is preliminary data.</text>
</comment>
<dbReference type="InterPro" id="IPR005338">
    <property type="entry name" value="Anhydro_N_Ac-Mur_kinase"/>
</dbReference>
<gene>
    <name evidence="4" type="ORF">PPENT_87.1.T0240217</name>
</gene>
<dbReference type="Proteomes" id="UP000689195">
    <property type="component" value="Unassembled WGS sequence"/>
</dbReference>
<evidence type="ECO:0000256" key="3">
    <source>
        <dbReference type="SAM" id="MobiDB-lite"/>
    </source>
</evidence>
<dbReference type="GO" id="GO:0019905">
    <property type="term" value="F:syntaxin binding"/>
    <property type="evidence" value="ECO:0007669"/>
    <property type="project" value="InterPro"/>
</dbReference>
<organism evidence="4 5">
    <name type="scientific">Paramecium pentaurelia</name>
    <dbReference type="NCBI Taxonomy" id="43138"/>
    <lineage>
        <taxon>Eukaryota</taxon>
        <taxon>Sar</taxon>
        <taxon>Alveolata</taxon>
        <taxon>Ciliophora</taxon>
        <taxon>Intramacronucleata</taxon>
        <taxon>Oligohymenophorea</taxon>
        <taxon>Peniculida</taxon>
        <taxon>Parameciidae</taxon>
        <taxon>Paramecium</taxon>
    </lineage>
</organism>
<accession>A0A8S1TH27</accession>